<dbReference type="SMART" id="SM00382">
    <property type="entry name" value="AAA"/>
    <property type="match status" value="1"/>
</dbReference>
<keyword evidence="13" id="KW-0804">Transcription</keyword>
<dbReference type="FunFam" id="3.40.50.300:FF:000061">
    <property type="entry name" value="ATPase family, AAA domain-containing 2"/>
    <property type="match status" value="1"/>
</dbReference>
<keyword evidence="6" id="KW-0378">Hydrolase</keyword>
<evidence type="ECO:0000256" key="17">
    <source>
        <dbReference type="PROSITE-ProRule" id="PRU00035"/>
    </source>
</evidence>
<evidence type="ECO:0000256" key="14">
    <source>
        <dbReference type="ARBA" id="ARBA00023242"/>
    </source>
</evidence>
<dbReference type="InterPro" id="IPR041569">
    <property type="entry name" value="AAA_lid_3"/>
</dbReference>
<evidence type="ECO:0000256" key="1">
    <source>
        <dbReference type="ARBA" id="ARBA00004123"/>
    </source>
</evidence>
<dbReference type="PANTHER" id="PTHR23069">
    <property type="entry name" value="AAA DOMAIN-CONTAINING"/>
    <property type="match status" value="1"/>
</dbReference>
<dbReference type="Pfam" id="PF00439">
    <property type="entry name" value="Bromodomain"/>
    <property type="match status" value="1"/>
</dbReference>
<evidence type="ECO:0000256" key="4">
    <source>
        <dbReference type="ARBA" id="ARBA00022553"/>
    </source>
</evidence>
<comment type="subcellular location">
    <subcellularLocation>
        <location evidence="1">Nucleus</location>
    </subcellularLocation>
</comment>
<keyword evidence="7" id="KW-0067">ATP-binding</keyword>
<dbReference type="SUPFAM" id="SSF52540">
    <property type="entry name" value="P-loop containing nucleoside triphosphate hydrolases"/>
    <property type="match status" value="2"/>
</dbReference>
<dbReference type="GO" id="GO:0045815">
    <property type="term" value="P:transcription initiation-coupled chromatin remodeling"/>
    <property type="evidence" value="ECO:0007669"/>
    <property type="project" value="TreeGrafter"/>
</dbReference>
<evidence type="ECO:0000256" key="8">
    <source>
        <dbReference type="ARBA" id="ARBA00022843"/>
    </source>
</evidence>
<keyword evidence="3" id="KW-1017">Isopeptide bond</keyword>
<dbReference type="GO" id="GO:0016887">
    <property type="term" value="F:ATP hydrolysis activity"/>
    <property type="evidence" value="ECO:0007669"/>
    <property type="project" value="InterPro"/>
</dbReference>
<dbReference type="Gene3D" id="1.10.8.60">
    <property type="match status" value="1"/>
</dbReference>
<dbReference type="SUPFAM" id="SSF47370">
    <property type="entry name" value="Bromodomain"/>
    <property type="match status" value="1"/>
</dbReference>
<dbReference type="Pfam" id="PF00004">
    <property type="entry name" value="AAA"/>
    <property type="match status" value="1"/>
</dbReference>
<keyword evidence="9" id="KW-0805">Transcription regulation</keyword>
<name>A0A8D0A922_SANLU</name>
<sequence length="807" mass="90713">KEMVVFPASLPRSCLFYGPPGTGKTLVARALANECSHGNRKVAFFMRKGADCLSKWVGESERQLRLLFEQAYQMRPSIVFFDEIDGLAPVRSSRQDQIHSSIVSTLLALMDGLDSRGEVVVIGATNRLDSIDPALRRPGRFDREFLFGLPDRESRKEILKIHTRPWKPRPSEDFLDELAEKCVGYCGADIRAVCTEAALCALRRRYPQIYATSQKLLLDVSSIAIGSCDFVAAMRKMSPASQRSAASPAKPLSPVVQPLLGGALRDILEALQRLFPHAELGMKRKREPGESDISAPSTSTSRHFLHFARSAVKHPTSHRPRMLLAGRPGAGQTSHLAPAVLHALERFPVHSLDSAVLFGVSSTSPEEACAQVFCEAKRTSPSILYLPHIQQWWDTATSSLRASFLSLLGSIPSLSPILLLATCSVPRQQLDPEIQLLFREEYGEVYTVSVPMRLERTDFFRDLILNQAAEPPPSTKRALTQAMEILPLAPLPPPRQLPEQDRLHLEEQEEDVLRELRLFLRNVTERLSLDRRFKAFTKPVDIEEVPDYMLVIRKPMDLSTLLTNIDEQKYVTVGEFVSDADLIWQNALEYNPDSDPMDRHIRHRACALKDTVRAIIRDELDEDFERVCEEVKESRIKRGETSSNCLLVCVCVGYINSKPDRLFSHGCLSNKPRCLPYIALLTSSSSEERSSCETRADVAALEQMQLFSRAGCAEIPDGETPPLVVDHSKLRVSRPAAIHAFALEKLYAVLAQCIYRHRHAYDKTQLAKVRSPHSDRRGNGRPVVLFIHRRPRMHCGHSLKRCEKTTS</sequence>
<evidence type="ECO:0000256" key="3">
    <source>
        <dbReference type="ARBA" id="ARBA00022499"/>
    </source>
</evidence>
<comment type="catalytic activity">
    <reaction evidence="15">
        <text>ATP + H2O = ADP + phosphate + H(+)</text>
        <dbReference type="Rhea" id="RHEA:13065"/>
        <dbReference type="ChEBI" id="CHEBI:15377"/>
        <dbReference type="ChEBI" id="CHEBI:15378"/>
        <dbReference type="ChEBI" id="CHEBI:30616"/>
        <dbReference type="ChEBI" id="CHEBI:43474"/>
        <dbReference type="ChEBI" id="CHEBI:456216"/>
    </reaction>
</comment>
<organism evidence="19 20">
    <name type="scientific">Sander lucioperca</name>
    <name type="common">Pike-perch</name>
    <name type="synonym">Perca lucioperca</name>
    <dbReference type="NCBI Taxonomy" id="283035"/>
    <lineage>
        <taxon>Eukaryota</taxon>
        <taxon>Metazoa</taxon>
        <taxon>Chordata</taxon>
        <taxon>Craniata</taxon>
        <taxon>Vertebrata</taxon>
        <taxon>Euteleostomi</taxon>
        <taxon>Actinopterygii</taxon>
        <taxon>Neopterygii</taxon>
        <taxon>Teleostei</taxon>
        <taxon>Neoteleostei</taxon>
        <taxon>Acanthomorphata</taxon>
        <taxon>Eupercaria</taxon>
        <taxon>Perciformes</taxon>
        <taxon>Percoidei</taxon>
        <taxon>Percidae</taxon>
        <taxon>Luciopercinae</taxon>
        <taxon>Sander</taxon>
    </lineage>
</organism>
<dbReference type="InterPro" id="IPR003959">
    <property type="entry name" value="ATPase_AAA_core"/>
</dbReference>
<dbReference type="InterPro" id="IPR027417">
    <property type="entry name" value="P-loop_NTPase"/>
</dbReference>
<dbReference type="FunFam" id="1.20.920.10:FF:000021">
    <property type="entry name" value="ATPase family AAA domain-containing protein 2"/>
    <property type="match status" value="1"/>
</dbReference>
<dbReference type="PROSITE" id="PS50014">
    <property type="entry name" value="BROMODOMAIN_2"/>
    <property type="match status" value="1"/>
</dbReference>
<dbReference type="InterPro" id="IPR003593">
    <property type="entry name" value="AAA+_ATPase"/>
</dbReference>
<evidence type="ECO:0000256" key="2">
    <source>
        <dbReference type="ARBA" id="ARBA00006914"/>
    </source>
</evidence>
<dbReference type="PRINTS" id="PR00503">
    <property type="entry name" value="BROMODOMAIN"/>
</dbReference>
<evidence type="ECO:0000256" key="6">
    <source>
        <dbReference type="ARBA" id="ARBA00022801"/>
    </source>
</evidence>
<keyword evidence="11 17" id="KW-0103">Bromodomain</keyword>
<protein>
    <recommendedName>
        <fullName evidence="16">ATPase family AAA domain-containing protein 2</fullName>
    </recommendedName>
</protein>
<dbReference type="GO" id="GO:0005654">
    <property type="term" value="C:nucleoplasm"/>
    <property type="evidence" value="ECO:0007669"/>
    <property type="project" value="UniProtKB-ARBA"/>
</dbReference>
<keyword evidence="12" id="KW-0010">Activator</keyword>
<dbReference type="GeneTree" id="ENSGT00550000074694"/>
<evidence type="ECO:0000313" key="19">
    <source>
        <dbReference type="Ensembl" id="ENSSLUP00000049357.1"/>
    </source>
</evidence>
<reference evidence="19" key="2">
    <citation type="submission" date="2025-09" db="UniProtKB">
        <authorList>
            <consortium name="Ensembl"/>
        </authorList>
    </citation>
    <scope>IDENTIFICATION</scope>
</reference>
<dbReference type="Ensembl" id="ENSSLUT00000050827.1">
    <property type="protein sequence ID" value="ENSSLUP00000049357.1"/>
    <property type="gene ID" value="ENSSLUG00000021535.1"/>
</dbReference>
<keyword evidence="20" id="KW-1185">Reference proteome</keyword>
<dbReference type="AlphaFoldDB" id="A0A8D0A922"/>
<dbReference type="GO" id="GO:0006337">
    <property type="term" value="P:nucleosome disassembly"/>
    <property type="evidence" value="ECO:0007669"/>
    <property type="project" value="TreeGrafter"/>
</dbReference>
<dbReference type="InterPro" id="IPR001487">
    <property type="entry name" value="Bromodomain"/>
</dbReference>
<evidence type="ECO:0000256" key="7">
    <source>
        <dbReference type="ARBA" id="ARBA00022840"/>
    </source>
</evidence>
<evidence type="ECO:0000259" key="18">
    <source>
        <dbReference type="PROSITE" id="PS50014"/>
    </source>
</evidence>
<reference evidence="19" key="1">
    <citation type="submission" date="2025-08" db="UniProtKB">
        <authorList>
            <consortium name="Ensembl"/>
        </authorList>
    </citation>
    <scope>IDENTIFICATION</scope>
</reference>
<evidence type="ECO:0000256" key="16">
    <source>
        <dbReference type="ARBA" id="ARBA00071858"/>
    </source>
</evidence>
<keyword evidence="4" id="KW-0597">Phosphoprotein</keyword>
<evidence type="ECO:0000256" key="11">
    <source>
        <dbReference type="ARBA" id="ARBA00023117"/>
    </source>
</evidence>
<dbReference type="Pfam" id="PF17862">
    <property type="entry name" value="AAA_lid_3"/>
    <property type="match status" value="1"/>
</dbReference>
<dbReference type="CDD" id="cd05528">
    <property type="entry name" value="Bromo_AAA"/>
    <property type="match status" value="1"/>
</dbReference>
<dbReference type="Proteomes" id="UP000694568">
    <property type="component" value="Unplaced"/>
</dbReference>
<dbReference type="Gene3D" id="3.40.50.300">
    <property type="entry name" value="P-loop containing nucleotide triphosphate hydrolases"/>
    <property type="match status" value="2"/>
</dbReference>
<feature type="domain" description="Bromo" evidence="18">
    <location>
        <begin position="536"/>
        <end position="598"/>
    </location>
</feature>
<evidence type="ECO:0000256" key="10">
    <source>
        <dbReference type="ARBA" id="ARBA00023054"/>
    </source>
</evidence>
<dbReference type="InterPro" id="IPR003960">
    <property type="entry name" value="ATPase_AAA_CS"/>
</dbReference>
<keyword evidence="5" id="KW-0547">Nucleotide-binding</keyword>
<dbReference type="InterPro" id="IPR045199">
    <property type="entry name" value="ATAD2-like"/>
</dbReference>
<keyword evidence="8" id="KW-0832">Ubl conjugation</keyword>
<comment type="similarity">
    <text evidence="2">Belongs to the AAA ATPase family.</text>
</comment>
<dbReference type="FunFam" id="1.10.8.60:FF:000016">
    <property type="entry name" value="ATPase family AAA domain-containing protein 2B"/>
    <property type="match status" value="1"/>
</dbReference>
<dbReference type="GO" id="GO:0042393">
    <property type="term" value="F:histone binding"/>
    <property type="evidence" value="ECO:0007669"/>
    <property type="project" value="TreeGrafter"/>
</dbReference>
<evidence type="ECO:0000313" key="20">
    <source>
        <dbReference type="Proteomes" id="UP000694568"/>
    </source>
</evidence>
<evidence type="ECO:0000256" key="15">
    <source>
        <dbReference type="ARBA" id="ARBA00049360"/>
    </source>
</evidence>
<keyword evidence="14" id="KW-0539">Nucleus</keyword>
<evidence type="ECO:0000256" key="13">
    <source>
        <dbReference type="ARBA" id="ARBA00023163"/>
    </source>
</evidence>
<dbReference type="Gene3D" id="1.20.920.10">
    <property type="entry name" value="Bromodomain-like"/>
    <property type="match status" value="1"/>
</dbReference>
<dbReference type="GO" id="GO:0006334">
    <property type="term" value="P:nucleosome assembly"/>
    <property type="evidence" value="ECO:0007669"/>
    <property type="project" value="TreeGrafter"/>
</dbReference>
<accession>A0A8D0A922</accession>
<dbReference type="GO" id="GO:0005524">
    <property type="term" value="F:ATP binding"/>
    <property type="evidence" value="ECO:0007669"/>
    <property type="project" value="UniProtKB-KW"/>
</dbReference>
<evidence type="ECO:0000256" key="9">
    <source>
        <dbReference type="ARBA" id="ARBA00023015"/>
    </source>
</evidence>
<evidence type="ECO:0000256" key="5">
    <source>
        <dbReference type="ARBA" id="ARBA00022741"/>
    </source>
</evidence>
<dbReference type="GO" id="GO:0003682">
    <property type="term" value="F:chromatin binding"/>
    <property type="evidence" value="ECO:0007669"/>
    <property type="project" value="TreeGrafter"/>
</dbReference>
<dbReference type="InterPro" id="IPR036427">
    <property type="entry name" value="Bromodomain-like_sf"/>
</dbReference>
<proteinExistence type="inferred from homology"/>
<keyword evidence="10" id="KW-0175">Coiled coil</keyword>
<dbReference type="SMART" id="SM00297">
    <property type="entry name" value="BROMO"/>
    <property type="match status" value="1"/>
</dbReference>
<evidence type="ECO:0000256" key="12">
    <source>
        <dbReference type="ARBA" id="ARBA00023159"/>
    </source>
</evidence>
<dbReference type="PANTHER" id="PTHR23069:SF4">
    <property type="entry name" value="ATPASE FAMILY AAA DOMAIN-CONTAINING PROTEIN 2"/>
    <property type="match status" value="1"/>
</dbReference>
<dbReference type="PROSITE" id="PS00674">
    <property type="entry name" value="AAA"/>
    <property type="match status" value="1"/>
</dbReference>
<dbReference type="FunFam" id="3.40.50.300:FF:000734">
    <property type="entry name" value="ATPase family, AAA domain containing 2"/>
    <property type="match status" value="1"/>
</dbReference>